<dbReference type="RefSeq" id="WP_126187685.1">
    <property type="nucleotide sequence ID" value="NZ_PELM01000333.1"/>
</dbReference>
<reference evidence="1 2" key="1">
    <citation type="journal article" date="2019" name="Extremophiles">
        <title>Biogeography of thermophiles and predominance of Thermus scotoductus in domestic water heaters.</title>
        <authorList>
            <person name="Wilpiszeski R.L."/>
            <person name="Zhang Z."/>
            <person name="House C.H."/>
        </authorList>
    </citation>
    <scope>NUCLEOTIDE SEQUENCE [LARGE SCALE GENOMIC DNA]</scope>
    <source>
        <strain evidence="1 2">38_S38</strain>
    </source>
</reference>
<protein>
    <submittedName>
        <fullName evidence="1">Uncharacterized protein</fullName>
    </submittedName>
</protein>
<comment type="caution">
    <text evidence="1">The sequence shown here is derived from an EMBL/GenBank/DDBJ whole genome shotgun (WGS) entry which is preliminary data.</text>
</comment>
<proteinExistence type="predicted"/>
<organism evidence="1 2">
    <name type="scientific">Thermus scotoductus</name>
    <dbReference type="NCBI Taxonomy" id="37636"/>
    <lineage>
        <taxon>Bacteria</taxon>
        <taxon>Thermotogati</taxon>
        <taxon>Deinococcota</taxon>
        <taxon>Deinococci</taxon>
        <taxon>Thermales</taxon>
        <taxon>Thermaceae</taxon>
        <taxon>Thermus</taxon>
    </lineage>
</organism>
<evidence type="ECO:0000313" key="1">
    <source>
        <dbReference type="EMBL" id="RTH01524.1"/>
    </source>
</evidence>
<sequence>MRKPPPLEVRLRALGVDPLGPGERSEKVRVRGPEELFERLERLSPKQRGEVFMAGLEALGLAEEVKDGEGEAR</sequence>
<gene>
    <name evidence="1" type="ORF">CSW50_09340</name>
</gene>
<dbReference type="AlphaFoldDB" id="A0A430R2C2"/>
<dbReference type="EMBL" id="PELM01000333">
    <property type="protein sequence ID" value="RTH01524.1"/>
    <property type="molecule type" value="Genomic_DNA"/>
</dbReference>
<evidence type="ECO:0000313" key="2">
    <source>
        <dbReference type="Proteomes" id="UP000288082"/>
    </source>
</evidence>
<dbReference type="Proteomes" id="UP000288082">
    <property type="component" value="Unassembled WGS sequence"/>
</dbReference>
<accession>A0A430R2C2</accession>
<name>A0A430R2C2_THESC</name>